<feature type="signal peptide" evidence="1">
    <location>
        <begin position="1"/>
        <end position="21"/>
    </location>
</feature>
<keyword evidence="1" id="KW-0732">Signal</keyword>
<dbReference type="AlphaFoldDB" id="A0A3Q3IUY9"/>
<dbReference type="Ensembl" id="ENSMALT00000004633.1">
    <property type="protein sequence ID" value="ENSMALP00000004526.1"/>
    <property type="gene ID" value="ENSMALG00000003270.1"/>
</dbReference>
<reference evidence="2" key="2">
    <citation type="submission" date="2025-09" db="UniProtKB">
        <authorList>
            <consortium name="Ensembl"/>
        </authorList>
    </citation>
    <scope>IDENTIFICATION</scope>
</reference>
<dbReference type="InterPro" id="IPR042411">
    <property type="entry name" value="WDR27"/>
</dbReference>
<dbReference type="Proteomes" id="UP000261600">
    <property type="component" value="Unplaced"/>
</dbReference>
<dbReference type="PANTHER" id="PTHR44525:SF1">
    <property type="entry name" value="WD REPEAT-CONTAINING PROTEIN 27"/>
    <property type="match status" value="1"/>
</dbReference>
<dbReference type="Gene3D" id="2.130.10.10">
    <property type="entry name" value="YVTN repeat-like/Quinoprotein amine dehydrogenase"/>
    <property type="match status" value="1"/>
</dbReference>
<dbReference type="InterPro" id="IPR015943">
    <property type="entry name" value="WD40/YVTN_repeat-like_dom_sf"/>
</dbReference>
<evidence type="ECO:0000256" key="1">
    <source>
        <dbReference type="SAM" id="SignalP"/>
    </source>
</evidence>
<dbReference type="PANTHER" id="PTHR44525">
    <property type="entry name" value="WD REPEAT-CONTAINING PROTEIN 27"/>
    <property type="match status" value="1"/>
</dbReference>
<dbReference type="STRING" id="43700.ENSMALP00000004526"/>
<dbReference type="InterPro" id="IPR001680">
    <property type="entry name" value="WD40_rpt"/>
</dbReference>
<protein>
    <submittedName>
        <fullName evidence="2">Uncharacterized protein</fullName>
    </submittedName>
</protein>
<dbReference type="SUPFAM" id="SSF50978">
    <property type="entry name" value="WD40 repeat-like"/>
    <property type="match status" value="1"/>
</dbReference>
<reference evidence="2" key="1">
    <citation type="submission" date="2025-08" db="UniProtKB">
        <authorList>
            <consortium name="Ensembl"/>
        </authorList>
    </citation>
    <scope>IDENTIFICATION</scope>
</reference>
<evidence type="ECO:0000313" key="3">
    <source>
        <dbReference type="Proteomes" id="UP000261600"/>
    </source>
</evidence>
<dbReference type="InterPro" id="IPR036322">
    <property type="entry name" value="WD40_repeat_dom_sf"/>
</dbReference>
<name>A0A3Q3IUY9_MONAL</name>
<accession>A0A3Q3IUY9</accession>
<sequence length="233" mass="26561">LIIIMSYNFLTAVLDIVLVCGSDRTIQVFDMNEGRVAAELPDSHSRAIHCITQNKGSMFSTQALDSYNLFLTSAVTDGVKLWDLRTLRCVRRYENHLNRCHPCSAAISPCGKFIASGSEDSYAYVYDVRSSSYLHKLQRHSDTVLSVTFNPAMPEVQSLHLFLNIDYKSFAYLELPLQGQCLQCLHQNLFKISTKLSGELCTEQQFPFDVFYCPVQDFSLELFKAHRFAKEIF</sequence>
<evidence type="ECO:0000313" key="2">
    <source>
        <dbReference type="Ensembl" id="ENSMALP00000004526.1"/>
    </source>
</evidence>
<keyword evidence="3" id="KW-1185">Reference proteome</keyword>
<organism evidence="2 3">
    <name type="scientific">Monopterus albus</name>
    <name type="common">Swamp eel</name>
    <dbReference type="NCBI Taxonomy" id="43700"/>
    <lineage>
        <taxon>Eukaryota</taxon>
        <taxon>Metazoa</taxon>
        <taxon>Chordata</taxon>
        <taxon>Craniata</taxon>
        <taxon>Vertebrata</taxon>
        <taxon>Euteleostomi</taxon>
        <taxon>Actinopterygii</taxon>
        <taxon>Neopterygii</taxon>
        <taxon>Teleostei</taxon>
        <taxon>Neoteleostei</taxon>
        <taxon>Acanthomorphata</taxon>
        <taxon>Anabantaria</taxon>
        <taxon>Synbranchiformes</taxon>
        <taxon>Synbranchidae</taxon>
        <taxon>Monopterus</taxon>
    </lineage>
</organism>
<dbReference type="Pfam" id="PF00400">
    <property type="entry name" value="WD40"/>
    <property type="match status" value="1"/>
</dbReference>
<dbReference type="SMART" id="SM00320">
    <property type="entry name" value="WD40"/>
    <property type="match status" value="2"/>
</dbReference>
<proteinExistence type="predicted"/>
<feature type="chain" id="PRO_5018521892" evidence="1">
    <location>
        <begin position="22"/>
        <end position="233"/>
    </location>
</feature>